<proteinExistence type="predicted"/>
<dbReference type="Proteomes" id="UP001055811">
    <property type="component" value="Linkage Group LG08"/>
</dbReference>
<organism evidence="1 2">
    <name type="scientific">Cichorium intybus</name>
    <name type="common">Chicory</name>
    <dbReference type="NCBI Taxonomy" id="13427"/>
    <lineage>
        <taxon>Eukaryota</taxon>
        <taxon>Viridiplantae</taxon>
        <taxon>Streptophyta</taxon>
        <taxon>Embryophyta</taxon>
        <taxon>Tracheophyta</taxon>
        <taxon>Spermatophyta</taxon>
        <taxon>Magnoliopsida</taxon>
        <taxon>eudicotyledons</taxon>
        <taxon>Gunneridae</taxon>
        <taxon>Pentapetalae</taxon>
        <taxon>asterids</taxon>
        <taxon>campanulids</taxon>
        <taxon>Asterales</taxon>
        <taxon>Asteraceae</taxon>
        <taxon>Cichorioideae</taxon>
        <taxon>Cichorieae</taxon>
        <taxon>Cichoriinae</taxon>
        <taxon>Cichorium</taxon>
    </lineage>
</organism>
<dbReference type="EMBL" id="CM042016">
    <property type="protein sequence ID" value="KAI3698290.1"/>
    <property type="molecule type" value="Genomic_DNA"/>
</dbReference>
<sequence length="272" mass="30467">MVKENTDGLGMEPTEALSGAIKTLTLQGIDLSGISLDWTDEIVLEEALDLFDNLTALSRIEGSEDAAIATRNGGIELMCSVCSKLSEFHCDSALASVLNALAAFLHAGAGQSQCRHRLLQHMLSSTMVRLLFLVILDSVFVSSMEEYRVWDSEQQTVQKQKRLNHHFVNNPHQVVIVPIWKKANEKNEVLDVALSIKDVLHTARIKVKLDDSNQRTPGWKFNFWEMKGVPLRIEIGPRDVSSKSVVVSRRDITENQKGFWNIHGTFCSYTLC</sequence>
<accession>A0ACB8ZQ86</accession>
<evidence type="ECO:0000313" key="2">
    <source>
        <dbReference type="Proteomes" id="UP001055811"/>
    </source>
</evidence>
<gene>
    <name evidence="1" type="ORF">L2E82_41722</name>
</gene>
<comment type="caution">
    <text evidence="1">The sequence shown here is derived from an EMBL/GenBank/DDBJ whole genome shotgun (WGS) entry which is preliminary data.</text>
</comment>
<name>A0ACB8ZQ86_CICIN</name>
<keyword evidence="2" id="KW-1185">Reference proteome</keyword>
<reference evidence="2" key="1">
    <citation type="journal article" date="2022" name="Mol. Ecol. Resour.">
        <title>The genomes of chicory, endive, great burdock and yacon provide insights into Asteraceae palaeo-polyploidization history and plant inulin production.</title>
        <authorList>
            <person name="Fan W."/>
            <person name="Wang S."/>
            <person name="Wang H."/>
            <person name="Wang A."/>
            <person name="Jiang F."/>
            <person name="Liu H."/>
            <person name="Zhao H."/>
            <person name="Xu D."/>
            <person name="Zhang Y."/>
        </authorList>
    </citation>
    <scope>NUCLEOTIDE SEQUENCE [LARGE SCALE GENOMIC DNA]</scope>
    <source>
        <strain evidence="2">cv. Punajuju</strain>
    </source>
</reference>
<protein>
    <submittedName>
        <fullName evidence="1">Uncharacterized protein</fullName>
    </submittedName>
</protein>
<evidence type="ECO:0000313" key="1">
    <source>
        <dbReference type="EMBL" id="KAI3698290.1"/>
    </source>
</evidence>
<reference evidence="1 2" key="2">
    <citation type="journal article" date="2022" name="Mol. Ecol. Resour.">
        <title>The genomes of chicory, endive, great burdock and yacon provide insights into Asteraceae paleo-polyploidization history and plant inulin production.</title>
        <authorList>
            <person name="Fan W."/>
            <person name="Wang S."/>
            <person name="Wang H."/>
            <person name="Wang A."/>
            <person name="Jiang F."/>
            <person name="Liu H."/>
            <person name="Zhao H."/>
            <person name="Xu D."/>
            <person name="Zhang Y."/>
        </authorList>
    </citation>
    <scope>NUCLEOTIDE SEQUENCE [LARGE SCALE GENOMIC DNA]</scope>
    <source>
        <strain evidence="2">cv. Punajuju</strain>
        <tissue evidence="1">Leaves</tissue>
    </source>
</reference>